<comment type="caution">
    <text evidence="5">The sequence shown here is derived from an EMBL/GenBank/DDBJ whole genome shotgun (WGS) entry which is preliminary data.</text>
</comment>
<keyword evidence="3" id="KW-0812">Transmembrane</keyword>
<dbReference type="Gene3D" id="3.90.550.10">
    <property type="entry name" value="Spore Coat Polysaccharide Biosynthesis Protein SpsA, Chain A"/>
    <property type="match status" value="1"/>
</dbReference>
<proteinExistence type="predicted"/>
<reference evidence="5 6" key="1">
    <citation type="journal article" date="2018" name="Mol. Biol. Evol.">
        <title>Analysis of the draft genome of the red seaweed Gracilariopsis chorda provides insights into genome size evolution in Rhodophyta.</title>
        <authorList>
            <person name="Lee J."/>
            <person name="Yang E.C."/>
            <person name="Graf L."/>
            <person name="Yang J.H."/>
            <person name="Qiu H."/>
            <person name="Zel Zion U."/>
            <person name="Chan C.X."/>
            <person name="Stephens T.G."/>
            <person name="Weber A.P.M."/>
            <person name="Boo G.H."/>
            <person name="Boo S.M."/>
            <person name="Kim K.M."/>
            <person name="Shin Y."/>
            <person name="Jung M."/>
            <person name="Lee S.J."/>
            <person name="Yim H.S."/>
            <person name="Lee J.H."/>
            <person name="Bhattacharya D."/>
            <person name="Yoon H.S."/>
        </authorList>
    </citation>
    <scope>NUCLEOTIDE SEQUENCE [LARGE SCALE GENOMIC DNA]</scope>
    <source>
        <strain evidence="5 6">SKKU-2015</strain>
        <tissue evidence="5">Whole body</tissue>
    </source>
</reference>
<feature type="transmembrane region" description="Helical" evidence="3">
    <location>
        <begin position="88"/>
        <end position="110"/>
    </location>
</feature>
<dbReference type="Gene3D" id="3.40.50.11340">
    <property type="match status" value="1"/>
</dbReference>
<dbReference type="OrthoDB" id="4262at2759"/>
<name>A0A2V3IL66_9FLOR</name>
<keyword evidence="1" id="KW-0808">Transferase</keyword>
<dbReference type="InterPro" id="IPR029044">
    <property type="entry name" value="Nucleotide-diphossugar_trans"/>
</dbReference>
<keyword evidence="3" id="KW-1133">Transmembrane helix</keyword>
<protein>
    <recommendedName>
        <fullName evidence="4">Galactosyltransferase C-terminal domain-containing protein</fullName>
    </recommendedName>
</protein>
<dbReference type="Pfam" id="PF02709">
    <property type="entry name" value="Glyco_transf_7C"/>
    <property type="match status" value="1"/>
</dbReference>
<evidence type="ECO:0000256" key="3">
    <source>
        <dbReference type="SAM" id="Phobius"/>
    </source>
</evidence>
<evidence type="ECO:0000259" key="4">
    <source>
        <dbReference type="Pfam" id="PF02709"/>
    </source>
</evidence>
<dbReference type="Gene3D" id="3.40.50.11350">
    <property type="match status" value="1"/>
</dbReference>
<gene>
    <name evidence="5" type="ORF">BWQ96_07454</name>
</gene>
<evidence type="ECO:0000256" key="1">
    <source>
        <dbReference type="ARBA" id="ARBA00022679"/>
    </source>
</evidence>
<dbReference type="PANTHER" id="PTHR40743">
    <property type="entry name" value="NUCLEOTIDE-DIPHOSPHO-SUGAR TRANSFERASE CONTAINING PROTEIN"/>
    <property type="match status" value="1"/>
</dbReference>
<evidence type="ECO:0000256" key="2">
    <source>
        <dbReference type="SAM" id="MobiDB-lite"/>
    </source>
</evidence>
<evidence type="ECO:0000313" key="6">
    <source>
        <dbReference type="Proteomes" id="UP000247409"/>
    </source>
</evidence>
<dbReference type="EMBL" id="NBIV01000149">
    <property type="protein sequence ID" value="PXF42803.1"/>
    <property type="molecule type" value="Genomic_DNA"/>
</dbReference>
<dbReference type="InterPro" id="IPR027791">
    <property type="entry name" value="Galactosyl_T_C"/>
</dbReference>
<feature type="domain" description="Galactosyltransferase C-terminal" evidence="4">
    <location>
        <begin position="265"/>
        <end position="320"/>
    </location>
</feature>
<keyword evidence="6" id="KW-1185">Reference proteome</keyword>
<dbReference type="PANTHER" id="PTHR40743:SF1">
    <property type="entry name" value="POSSIBLE GLYCOSYLTRANSFERASE"/>
    <property type="match status" value="1"/>
</dbReference>
<dbReference type="SUPFAM" id="SSF53448">
    <property type="entry name" value="Nucleotide-diphospho-sugar transferases"/>
    <property type="match status" value="1"/>
</dbReference>
<accession>A0A2V3IL66</accession>
<dbReference type="Proteomes" id="UP000247409">
    <property type="component" value="Unassembled WGS sequence"/>
</dbReference>
<organism evidence="5 6">
    <name type="scientific">Gracilariopsis chorda</name>
    <dbReference type="NCBI Taxonomy" id="448386"/>
    <lineage>
        <taxon>Eukaryota</taxon>
        <taxon>Rhodophyta</taxon>
        <taxon>Florideophyceae</taxon>
        <taxon>Rhodymeniophycidae</taxon>
        <taxon>Gracilariales</taxon>
        <taxon>Gracilariaceae</taxon>
        <taxon>Gracilariopsis</taxon>
    </lineage>
</organism>
<keyword evidence="3" id="KW-0472">Membrane</keyword>
<dbReference type="AlphaFoldDB" id="A0A2V3IL66"/>
<dbReference type="GO" id="GO:0016740">
    <property type="term" value="F:transferase activity"/>
    <property type="evidence" value="ECO:0007669"/>
    <property type="project" value="UniProtKB-KW"/>
</dbReference>
<evidence type="ECO:0000313" key="5">
    <source>
        <dbReference type="EMBL" id="PXF42803.1"/>
    </source>
</evidence>
<feature type="region of interest" description="Disordered" evidence="2">
    <location>
        <begin position="1"/>
        <end position="44"/>
    </location>
</feature>
<sequence>MKSTPKPPVCQFLPAPAPPRRKKRRSSSTPLPLKHIPPSPSPSSNFSLASLTSLTSFATLKSPTAIKLFSHSSLFLSRSLRNLARKTPVVFVLVLPVLLLFVLELPWRLFPSQPYEPLRHFHRQLAPSNSTFLTPDHIRPGISIVACCMNRHGTLQHVLSDWRQVDNVSEIVIVDWSSDPPLRPSIADALRSDSRIRLLRVDSEAAWVLSRAYNLAMRSASFDTIIRTDCDYSLHKHFVSAHPMRQRTFYAGNYNAARNENEVHLNGAVFIRRADVLDIGGYDERIQTYGWDDEDLYTRLAQSGLQKQNISYDHISHVPHPDKERAQKDVSFVQVEIDLNSLLLKQLPKWNSSVMTHLTRQWAVTEQLDEQYTVLHAVSRPRALKDLVSEQRRDEAWNTALGQRLANDYAIPWDIMVTMSAEQKRVLLSRLNGRMSHRSDSRPTRVLFAHVMHGLGNRLRALASAMAFANATDRELVLIWEKDAHIAADFDELFEDDMVVMKQFKPKWPFKGYDRYDKSWLSFEMYNYMEMEGQGAVKGQLIADEADKHMYFKSAYVMEADARLTDWESSNRMLRSLRAVKEVREAVEGFEKQGLSSMVGVHIRDRTLDRDISNVKFDAEYGSAASREMEFWRRKSGYRRFVKEMQRVVASDSTARFFVATDTVEVLQRLQEQFGRKVVWMRRDCDGRDGRCVRFALVDMMCLARSRELWGSNWSSFTEAASRLGGKKARLAGVDFAKE</sequence>